<dbReference type="GeneID" id="63920474"/>
<organism evidence="3 4">
    <name type="scientific">Aureobasidium melanogenum (strain CBS 110374)</name>
    <name type="common">Aureobasidium pullulans var. melanogenum</name>
    <dbReference type="NCBI Taxonomy" id="1043003"/>
    <lineage>
        <taxon>Eukaryota</taxon>
        <taxon>Fungi</taxon>
        <taxon>Dikarya</taxon>
        <taxon>Ascomycota</taxon>
        <taxon>Pezizomycotina</taxon>
        <taxon>Dothideomycetes</taxon>
        <taxon>Dothideomycetidae</taxon>
        <taxon>Dothideales</taxon>
        <taxon>Saccotheciaceae</taxon>
        <taxon>Aureobasidium</taxon>
    </lineage>
</organism>
<keyword evidence="2" id="KW-0732">Signal</keyword>
<dbReference type="EMBL" id="KL584856">
    <property type="protein sequence ID" value="KEQ58367.1"/>
    <property type="molecule type" value="Genomic_DNA"/>
</dbReference>
<dbReference type="RefSeq" id="XP_040875390.1">
    <property type="nucleotide sequence ID" value="XM_041027101.1"/>
</dbReference>
<dbReference type="STRING" id="1043003.A0A074VL42"/>
<evidence type="ECO:0000313" key="4">
    <source>
        <dbReference type="Proteomes" id="UP000030672"/>
    </source>
</evidence>
<feature type="signal peptide" evidence="2">
    <location>
        <begin position="1"/>
        <end position="18"/>
    </location>
</feature>
<accession>A0A074VL42</accession>
<keyword evidence="4" id="KW-1185">Reference proteome</keyword>
<dbReference type="HOGENOM" id="CLU_558934_0_0_1"/>
<evidence type="ECO:0008006" key="5">
    <source>
        <dbReference type="Google" id="ProtNLM"/>
    </source>
</evidence>
<feature type="compositionally biased region" description="Low complexity" evidence="1">
    <location>
        <begin position="146"/>
        <end position="156"/>
    </location>
</feature>
<reference evidence="3 4" key="1">
    <citation type="journal article" date="2014" name="BMC Genomics">
        <title>Genome sequencing of four Aureobasidium pullulans varieties: biotechnological potential, stress tolerance, and description of new species.</title>
        <authorList>
            <person name="Gostin Ar C."/>
            <person name="Ohm R.A."/>
            <person name="Kogej T."/>
            <person name="Sonjak S."/>
            <person name="Turk M."/>
            <person name="Zajc J."/>
            <person name="Zalar P."/>
            <person name="Grube M."/>
            <person name="Sun H."/>
            <person name="Han J."/>
            <person name="Sharma A."/>
            <person name="Chiniquy J."/>
            <person name="Ngan C.Y."/>
            <person name="Lipzen A."/>
            <person name="Barry K."/>
            <person name="Grigoriev I.V."/>
            <person name="Gunde-Cimerman N."/>
        </authorList>
    </citation>
    <scope>NUCLEOTIDE SEQUENCE [LARGE SCALE GENOMIC DNA]</scope>
    <source>
        <strain evidence="3 4">CBS 110374</strain>
    </source>
</reference>
<dbReference type="AlphaFoldDB" id="A0A074VL42"/>
<name>A0A074VL42_AURM1</name>
<protein>
    <recommendedName>
        <fullName evidence="5">Apple domain-containing protein</fullName>
    </recommendedName>
</protein>
<evidence type="ECO:0000313" key="3">
    <source>
        <dbReference type="EMBL" id="KEQ58367.1"/>
    </source>
</evidence>
<feature type="region of interest" description="Disordered" evidence="1">
    <location>
        <begin position="436"/>
        <end position="458"/>
    </location>
</feature>
<evidence type="ECO:0000256" key="2">
    <source>
        <dbReference type="SAM" id="SignalP"/>
    </source>
</evidence>
<dbReference type="Proteomes" id="UP000030672">
    <property type="component" value="Unassembled WGS sequence"/>
</dbReference>
<feature type="chain" id="PRO_5001702107" description="Apple domain-containing protein" evidence="2">
    <location>
        <begin position="19"/>
        <end position="498"/>
    </location>
</feature>
<sequence>MLLPATLALSLSSHLTTSTTLLCSTIYDTSSAPLPLPTSTSTLPSPLELSPVVLHNYTTTTTTVTPKPFSTLFSVLATKTVTTEAQATNGTFYVTMTKFGTSTHWEHDTTTKTVVSTRFLTSRTTKWVDAPTGFVGVRNNTVSSAASSASASAAVSNGNQKRKRSATAVAHHPRSRRQNKPSPKPKLVKPTSGNFAARVACKQWEEIHTTEVLLLTASKLATVTLRPETVYKNRTVYGTITSTILVSGSASTSASASTSLSAAVSQAKHKERKRDTLAFSITSPLTPIHSRAPLASIALSYLSSSSVVPTSIVTNTTTVTKTPYTISFTHTRTLTSTSVLTLHATTTVTSYAACATSNLLSQTSKNKRINGVSLPLAGQGIEQGIKTEVQVLQTENPEICCEHCVKREGCAWSIWQAEGREKGSCYLTLLSNTSSQQKKRNNDNKQGTGEVREAEQDAGKAEAQCPIQQAKAIFGYSGGNGEVRYVVSNGLCGFLTEA</sequence>
<proteinExistence type="predicted"/>
<gene>
    <name evidence="3" type="ORF">M437DRAFT_79077</name>
</gene>
<evidence type="ECO:0000256" key="1">
    <source>
        <dbReference type="SAM" id="MobiDB-lite"/>
    </source>
</evidence>
<feature type="region of interest" description="Disordered" evidence="1">
    <location>
        <begin position="146"/>
        <end position="192"/>
    </location>
</feature>
<feature type="compositionally biased region" description="Basic residues" evidence="1">
    <location>
        <begin position="160"/>
        <end position="179"/>
    </location>
</feature>